<dbReference type="Proteomes" id="UP000663833">
    <property type="component" value="Unassembled WGS sequence"/>
</dbReference>
<dbReference type="EMBL" id="CAJNYD010004787">
    <property type="protein sequence ID" value="CAF3630205.1"/>
    <property type="molecule type" value="Genomic_DNA"/>
</dbReference>
<gene>
    <name evidence="3" type="ORF">HFQ381_LOCUS17307</name>
    <name evidence="2" type="ORF">LUA448_LOCUS31877</name>
</gene>
<organism evidence="2 4">
    <name type="scientific">Rotaria socialis</name>
    <dbReference type="NCBI Taxonomy" id="392032"/>
    <lineage>
        <taxon>Eukaryota</taxon>
        <taxon>Metazoa</taxon>
        <taxon>Spiralia</taxon>
        <taxon>Gnathifera</taxon>
        <taxon>Rotifera</taxon>
        <taxon>Eurotatoria</taxon>
        <taxon>Bdelloidea</taxon>
        <taxon>Philodinida</taxon>
        <taxon>Philodinidae</taxon>
        <taxon>Rotaria</taxon>
    </lineage>
</organism>
<dbReference type="SMART" id="SM00225">
    <property type="entry name" value="BTB"/>
    <property type="match status" value="1"/>
</dbReference>
<dbReference type="AlphaFoldDB" id="A0A818Q3G1"/>
<proteinExistence type="predicted"/>
<evidence type="ECO:0000313" key="4">
    <source>
        <dbReference type="Proteomes" id="UP000663833"/>
    </source>
</evidence>
<evidence type="ECO:0000259" key="1">
    <source>
        <dbReference type="PROSITE" id="PS50097"/>
    </source>
</evidence>
<dbReference type="InterPro" id="IPR000210">
    <property type="entry name" value="BTB/POZ_dom"/>
</dbReference>
<dbReference type="CDD" id="cd18186">
    <property type="entry name" value="BTB_POZ_ZBTB_KLHL-like"/>
    <property type="match status" value="1"/>
</dbReference>
<name>A0A818Q3G1_9BILA</name>
<dbReference type="InterPro" id="IPR011333">
    <property type="entry name" value="SKP1/BTB/POZ_sf"/>
</dbReference>
<dbReference type="EMBL" id="CAJOBO010001277">
    <property type="protein sequence ID" value="CAF4359759.1"/>
    <property type="molecule type" value="Genomic_DNA"/>
</dbReference>
<evidence type="ECO:0000313" key="3">
    <source>
        <dbReference type="EMBL" id="CAF4359759.1"/>
    </source>
</evidence>
<dbReference type="SUPFAM" id="SSF54695">
    <property type="entry name" value="POZ domain"/>
    <property type="match status" value="1"/>
</dbReference>
<sequence length="565" mass="65475">MSESSDRHSYQAIFQLCTESNQDRVGISLLKDPILWDTDLVVNETQNYKAHRAILSVHSGYFKTLFEKENLNTRTEIHIEVNDLSSFDIAFKFLYTGRIPNSLQHKQLKLLFGIANTYKIQTLVEIIQKSLSSPNIDANKCLLVLSMENELQRSYSGMCSSAITIAAENFRYMCHQDGFLNLNYNTIQDIICHSNFRVPNKKMPSMALHRWLEANKETIPDLSKSIMTLNQYRHPINSTSLFSSIVCYFADGSTRYTNMTINAINSFLRSTPEVMVGLLVKNDDTRDKVMSAIAESYHYRIVSKYISKKAHFKDWNPTQYKLDILMFLDHGFEEIYWMDSDTIVYEDLRPYLEAFRCSSQLFYFVLDHVMYDSLFVTRWKRQHQDTFIPQACFMGFKSSCMRAFFALWKSAWKLWIEPKPFTMYQDPNPEFEGSGFCIEQYALGNAISDFIEQEGFSRQNTYGYQQLILPIERKLIWIKTNERMQSFYPSSKLQSMLKTSTSVFTSSYPGIVPCLKQVAPVAPHILIGFWIAYSISIIKIIRSVMNGIQKNLSSLICLANEDLAD</sequence>
<dbReference type="InterPro" id="IPR051481">
    <property type="entry name" value="BTB-POZ/Galectin-3-binding"/>
</dbReference>
<comment type="caution">
    <text evidence="2">The sequence shown here is derived from an EMBL/GenBank/DDBJ whole genome shotgun (WGS) entry which is preliminary data.</text>
</comment>
<evidence type="ECO:0000313" key="2">
    <source>
        <dbReference type="EMBL" id="CAF3630205.1"/>
    </source>
</evidence>
<dbReference type="Pfam" id="PF00651">
    <property type="entry name" value="BTB"/>
    <property type="match status" value="1"/>
</dbReference>
<dbReference type="PROSITE" id="PS50097">
    <property type="entry name" value="BTB"/>
    <property type="match status" value="1"/>
</dbReference>
<dbReference type="PANTHER" id="PTHR24410:SF23">
    <property type="entry name" value="BTB DOMAIN-CONTAINING PROTEIN-RELATED"/>
    <property type="match status" value="1"/>
</dbReference>
<accession>A0A818Q3G1</accession>
<reference evidence="2" key="1">
    <citation type="submission" date="2021-02" db="EMBL/GenBank/DDBJ databases">
        <authorList>
            <person name="Nowell W R."/>
        </authorList>
    </citation>
    <scope>NUCLEOTIDE SEQUENCE</scope>
</reference>
<dbReference type="PANTHER" id="PTHR24410">
    <property type="entry name" value="HL07962P-RELATED"/>
    <property type="match status" value="1"/>
</dbReference>
<protein>
    <recommendedName>
        <fullName evidence="1">BTB domain-containing protein</fullName>
    </recommendedName>
</protein>
<dbReference type="Proteomes" id="UP000663851">
    <property type="component" value="Unassembled WGS sequence"/>
</dbReference>
<dbReference type="Gene3D" id="1.25.40.420">
    <property type="match status" value="1"/>
</dbReference>
<dbReference type="SUPFAM" id="SSF53448">
    <property type="entry name" value="Nucleotide-diphospho-sugar transferases"/>
    <property type="match status" value="1"/>
</dbReference>
<feature type="domain" description="BTB" evidence="1">
    <location>
        <begin position="36"/>
        <end position="103"/>
    </location>
</feature>
<dbReference type="InterPro" id="IPR029044">
    <property type="entry name" value="Nucleotide-diphossugar_trans"/>
</dbReference>
<dbReference type="Gene3D" id="3.30.710.10">
    <property type="entry name" value="Potassium Channel Kv1.1, Chain A"/>
    <property type="match status" value="1"/>
</dbReference>